<evidence type="ECO:0000256" key="1">
    <source>
        <dbReference type="SAM" id="MobiDB-lite"/>
    </source>
</evidence>
<gene>
    <name evidence="3" type="ORF">L2X98_30280</name>
</gene>
<feature type="chain" id="PRO_5045150256" evidence="2">
    <location>
        <begin position="39"/>
        <end position="275"/>
    </location>
</feature>
<dbReference type="RefSeq" id="WP_259611271.1">
    <property type="nucleotide sequence ID" value="NZ_CP091139.2"/>
</dbReference>
<dbReference type="EMBL" id="CP091139">
    <property type="protein sequence ID" value="UUT34745.1"/>
    <property type="molecule type" value="Genomic_DNA"/>
</dbReference>
<protein>
    <submittedName>
        <fullName evidence="3">Uncharacterized protein</fullName>
    </submittedName>
</protein>
<dbReference type="Proteomes" id="UP001054811">
    <property type="component" value="Chromosome"/>
</dbReference>
<organism evidence="3 4">
    <name type="scientific">Microbacterium elymi</name>
    <dbReference type="NCBI Taxonomy" id="2909587"/>
    <lineage>
        <taxon>Bacteria</taxon>
        <taxon>Bacillati</taxon>
        <taxon>Actinomycetota</taxon>
        <taxon>Actinomycetes</taxon>
        <taxon>Micrococcales</taxon>
        <taxon>Microbacteriaceae</taxon>
        <taxon>Microbacterium</taxon>
    </lineage>
</organism>
<name>A0ABY5NHS7_9MICO</name>
<sequence>MSNTQVRTRMSRGLRVAGAVSALAIAVALAGCSALSPASPPVADPTTPDAPSPTPTPTRIGVDDIDLPNGEWVYSPGGFSAPITIDFVDGAAQVDGVGYAMKEPVYGDANRDGLEDALVPIERSDGNGWESLWYIFVADGESAVQVPMPVARSSRCGDAVTGVSATPDGFALELILRMSPLDDAVPCSDPGTGVQRRVVGIEHDSAGDLWPVQTEPVAAWGGLCPGSEWMDAPPEKVALYTVPDTSGTVVNPATEPTAVFPVRAAPWSSCPRRPG</sequence>
<dbReference type="PROSITE" id="PS51257">
    <property type="entry name" value="PROKAR_LIPOPROTEIN"/>
    <property type="match status" value="1"/>
</dbReference>
<feature type="region of interest" description="Disordered" evidence="1">
    <location>
        <begin position="37"/>
        <end position="61"/>
    </location>
</feature>
<keyword evidence="2" id="KW-0732">Signal</keyword>
<accession>A0ABY5NHS7</accession>
<evidence type="ECO:0000256" key="2">
    <source>
        <dbReference type="SAM" id="SignalP"/>
    </source>
</evidence>
<proteinExistence type="predicted"/>
<feature type="compositionally biased region" description="Pro residues" evidence="1">
    <location>
        <begin position="38"/>
        <end position="56"/>
    </location>
</feature>
<evidence type="ECO:0000313" key="3">
    <source>
        <dbReference type="EMBL" id="UUT34745.1"/>
    </source>
</evidence>
<evidence type="ECO:0000313" key="4">
    <source>
        <dbReference type="Proteomes" id="UP001054811"/>
    </source>
</evidence>
<keyword evidence="4" id="KW-1185">Reference proteome</keyword>
<feature type="signal peptide" evidence="2">
    <location>
        <begin position="1"/>
        <end position="38"/>
    </location>
</feature>
<reference evidence="3" key="1">
    <citation type="submission" date="2022-01" db="EMBL/GenBank/DDBJ databases">
        <title>Microbacterium eymi and Microbacterium rhizovicinus sp. nov., isolated from the rhizospheric soil of Elymus tsukushiensis, a plant native to the Dokdo Islands, Republic of Korea.</title>
        <authorList>
            <person name="Hwang Y.J."/>
        </authorList>
    </citation>
    <scope>NUCLEOTIDE SEQUENCE</scope>
    <source>
        <strain evidence="3">KUDC0405</strain>
    </source>
</reference>